<feature type="region of interest" description="Disordered" evidence="1">
    <location>
        <begin position="28"/>
        <end position="62"/>
    </location>
</feature>
<organism evidence="2 3">
    <name type="scientific">Capsicum annuum</name>
    <name type="common">Capsicum pepper</name>
    <dbReference type="NCBI Taxonomy" id="4072"/>
    <lineage>
        <taxon>Eukaryota</taxon>
        <taxon>Viridiplantae</taxon>
        <taxon>Streptophyta</taxon>
        <taxon>Embryophyta</taxon>
        <taxon>Tracheophyta</taxon>
        <taxon>Spermatophyta</taxon>
        <taxon>Magnoliopsida</taxon>
        <taxon>eudicotyledons</taxon>
        <taxon>Gunneridae</taxon>
        <taxon>Pentapetalae</taxon>
        <taxon>asterids</taxon>
        <taxon>lamiids</taxon>
        <taxon>Solanales</taxon>
        <taxon>Solanaceae</taxon>
        <taxon>Solanoideae</taxon>
        <taxon>Capsiceae</taxon>
        <taxon>Capsicum</taxon>
    </lineage>
</organism>
<dbReference type="Gramene" id="PHT66294">
    <property type="protein sequence ID" value="PHT66294"/>
    <property type="gene ID" value="T459_30719"/>
</dbReference>
<proteinExistence type="predicted"/>
<comment type="caution">
    <text evidence="2">The sequence shown here is derived from an EMBL/GenBank/DDBJ whole genome shotgun (WGS) entry which is preliminary data.</text>
</comment>
<reference evidence="2 3" key="1">
    <citation type="journal article" date="2014" name="Nat. Genet.">
        <title>Genome sequence of the hot pepper provides insights into the evolution of pungency in Capsicum species.</title>
        <authorList>
            <person name="Kim S."/>
            <person name="Park M."/>
            <person name="Yeom S.I."/>
            <person name="Kim Y.M."/>
            <person name="Lee J.M."/>
            <person name="Lee H.A."/>
            <person name="Seo E."/>
            <person name="Choi J."/>
            <person name="Cheong K."/>
            <person name="Kim K.T."/>
            <person name="Jung K."/>
            <person name="Lee G.W."/>
            <person name="Oh S.K."/>
            <person name="Bae C."/>
            <person name="Kim S.B."/>
            <person name="Lee H.Y."/>
            <person name="Kim S.Y."/>
            <person name="Kim M.S."/>
            <person name="Kang B.C."/>
            <person name="Jo Y.D."/>
            <person name="Yang H.B."/>
            <person name="Jeong H.J."/>
            <person name="Kang W.H."/>
            <person name="Kwon J.K."/>
            <person name="Shin C."/>
            <person name="Lim J.Y."/>
            <person name="Park J.H."/>
            <person name="Huh J.H."/>
            <person name="Kim J.S."/>
            <person name="Kim B.D."/>
            <person name="Cohen O."/>
            <person name="Paran I."/>
            <person name="Suh M.C."/>
            <person name="Lee S.B."/>
            <person name="Kim Y.K."/>
            <person name="Shin Y."/>
            <person name="Noh S.J."/>
            <person name="Park J."/>
            <person name="Seo Y.S."/>
            <person name="Kwon S.Y."/>
            <person name="Kim H.A."/>
            <person name="Park J.M."/>
            <person name="Kim H.J."/>
            <person name="Choi S.B."/>
            <person name="Bosland P.W."/>
            <person name="Reeves G."/>
            <person name="Jo S.H."/>
            <person name="Lee B.W."/>
            <person name="Cho H.T."/>
            <person name="Choi H.S."/>
            <person name="Lee M.S."/>
            <person name="Yu Y."/>
            <person name="Do Choi Y."/>
            <person name="Park B.S."/>
            <person name="van Deynze A."/>
            <person name="Ashrafi H."/>
            <person name="Hill T."/>
            <person name="Kim W.T."/>
            <person name="Pai H.S."/>
            <person name="Ahn H.K."/>
            <person name="Yeam I."/>
            <person name="Giovannoni J.J."/>
            <person name="Rose J.K."/>
            <person name="Sorensen I."/>
            <person name="Lee S.J."/>
            <person name="Kim R.W."/>
            <person name="Choi I.Y."/>
            <person name="Choi B.S."/>
            <person name="Lim J.S."/>
            <person name="Lee Y.H."/>
            <person name="Choi D."/>
        </authorList>
    </citation>
    <scope>NUCLEOTIDE SEQUENCE [LARGE SCALE GENOMIC DNA]</scope>
    <source>
        <strain evidence="3">cv. CM334</strain>
    </source>
</reference>
<evidence type="ECO:0000313" key="3">
    <source>
        <dbReference type="Proteomes" id="UP000222542"/>
    </source>
</evidence>
<feature type="compositionally biased region" description="Polar residues" evidence="1">
    <location>
        <begin position="52"/>
        <end position="62"/>
    </location>
</feature>
<protein>
    <submittedName>
        <fullName evidence="2">Uncharacterized protein</fullName>
    </submittedName>
</protein>
<dbReference type="Proteomes" id="UP000222542">
    <property type="component" value="Unassembled WGS sequence"/>
</dbReference>
<gene>
    <name evidence="2" type="ORF">T459_30719</name>
</gene>
<name>A0A2G2Y997_CAPAN</name>
<keyword evidence="3" id="KW-1185">Reference proteome</keyword>
<dbReference type="EMBL" id="AYRZ02000012">
    <property type="protein sequence ID" value="PHT66294.1"/>
    <property type="molecule type" value="Genomic_DNA"/>
</dbReference>
<evidence type="ECO:0000313" key="2">
    <source>
        <dbReference type="EMBL" id="PHT66294.1"/>
    </source>
</evidence>
<reference evidence="2 3" key="2">
    <citation type="journal article" date="2017" name="Genome Biol.">
        <title>New reference genome sequences of hot pepper reveal the massive evolution of plant disease-resistance genes by retroduplication.</title>
        <authorList>
            <person name="Kim S."/>
            <person name="Park J."/>
            <person name="Yeom S.I."/>
            <person name="Kim Y.M."/>
            <person name="Seo E."/>
            <person name="Kim K.T."/>
            <person name="Kim M.S."/>
            <person name="Lee J.M."/>
            <person name="Cheong K."/>
            <person name="Shin H.S."/>
            <person name="Kim S.B."/>
            <person name="Han K."/>
            <person name="Lee J."/>
            <person name="Park M."/>
            <person name="Lee H.A."/>
            <person name="Lee H.Y."/>
            <person name="Lee Y."/>
            <person name="Oh S."/>
            <person name="Lee J.H."/>
            <person name="Choi E."/>
            <person name="Choi E."/>
            <person name="Lee S.E."/>
            <person name="Jeon J."/>
            <person name="Kim H."/>
            <person name="Choi G."/>
            <person name="Song H."/>
            <person name="Lee J."/>
            <person name="Lee S.C."/>
            <person name="Kwon J.K."/>
            <person name="Lee H.Y."/>
            <person name="Koo N."/>
            <person name="Hong Y."/>
            <person name="Kim R.W."/>
            <person name="Kang W.H."/>
            <person name="Huh J.H."/>
            <person name="Kang B.C."/>
            <person name="Yang T.J."/>
            <person name="Lee Y.H."/>
            <person name="Bennetzen J.L."/>
            <person name="Choi D."/>
        </authorList>
    </citation>
    <scope>NUCLEOTIDE SEQUENCE [LARGE SCALE GENOMIC DNA]</scope>
    <source>
        <strain evidence="3">cv. CM334</strain>
    </source>
</reference>
<accession>A0A2G2Y997</accession>
<evidence type="ECO:0000256" key="1">
    <source>
        <dbReference type="SAM" id="MobiDB-lite"/>
    </source>
</evidence>
<dbReference type="AlphaFoldDB" id="A0A2G2Y997"/>
<sequence>MGKISGISDVAIHGRFPLQEISYRKETLNRKRQPKPPEVVSLEQFPAGSSPDLISNGQNNVGSASTVVEDHNHAGRQLRISCEIDMDHGKYPITPINDLKSLLKNSWFGHLARRATIAPRHWKMTTGNVAGSLTQWNCVVILDGTWKLGAMRYNYIALLEIDNCVLGP</sequence>